<evidence type="ECO:0000256" key="1">
    <source>
        <dbReference type="ARBA" id="ARBA00004496"/>
    </source>
</evidence>
<dbReference type="Proteomes" id="UP000292003">
    <property type="component" value="Unassembled WGS sequence"/>
</dbReference>
<dbReference type="Pfam" id="PF14011">
    <property type="entry name" value="ESX-1_EspG"/>
    <property type="match status" value="1"/>
</dbReference>
<sequence>MRDPDSGWIQLHPAEFFLLWSTMGLGELPTVLGIPHIGRTASARAALSDAASQALAERDLGTVNRPARDLGLLLRTLAEAELRLDMTADGDDYSFRSASSVDRGGAAVSVGVAGETVRLGPVREPMLVATMLEALTPLKAAPGVPANIRVSDYTDACAEGERLGAEGFVAVLRDAGVRPPEVNTMVRAVTGRRGGGQFGASVRGRGSSWIRTPSTVNWVDTDEGRYALRSRDGWLTATPVDDYRLRIMAQEMVGEITRH</sequence>
<dbReference type="OrthoDB" id="3679349at2"/>
<reference evidence="5 6" key="1">
    <citation type="submission" date="2019-02" db="EMBL/GenBank/DDBJ databases">
        <title>Draft genome sequence of Amycolatopsis sp. 8-3EHSu isolated from roots of Suaeda maritima.</title>
        <authorList>
            <person name="Duangmal K."/>
            <person name="Chantavorakit T."/>
        </authorList>
    </citation>
    <scope>NUCLEOTIDE SEQUENCE [LARGE SCALE GENOMIC DNA]</scope>
    <source>
        <strain evidence="5 6">8-3EHSu</strain>
    </source>
</reference>
<accession>A0A4Q7J5M1</accession>
<comment type="caution">
    <text evidence="5">The sequence shown here is derived from an EMBL/GenBank/DDBJ whole genome shotgun (WGS) entry which is preliminary data.</text>
</comment>
<organism evidence="5 6">
    <name type="scientific">Amycolatopsis suaedae</name>
    <dbReference type="NCBI Taxonomy" id="2510978"/>
    <lineage>
        <taxon>Bacteria</taxon>
        <taxon>Bacillati</taxon>
        <taxon>Actinomycetota</taxon>
        <taxon>Actinomycetes</taxon>
        <taxon>Pseudonocardiales</taxon>
        <taxon>Pseudonocardiaceae</taxon>
        <taxon>Amycolatopsis</taxon>
    </lineage>
</organism>
<keyword evidence="4" id="KW-0143">Chaperone</keyword>
<keyword evidence="3" id="KW-0963">Cytoplasm</keyword>
<gene>
    <name evidence="5" type="ORF">EWH70_20540</name>
</gene>
<comment type="subcellular location">
    <subcellularLocation>
        <location evidence="1">Cytoplasm</location>
    </subcellularLocation>
</comment>
<dbReference type="EMBL" id="SFCC01000010">
    <property type="protein sequence ID" value="RZQ61992.1"/>
    <property type="molecule type" value="Genomic_DNA"/>
</dbReference>
<evidence type="ECO:0000313" key="6">
    <source>
        <dbReference type="Proteomes" id="UP000292003"/>
    </source>
</evidence>
<evidence type="ECO:0000256" key="4">
    <source>
        <dbReference type="ARBA" id="ARBA00023186"/>
    </source>
</evidence>
<evidence type="ECO:0000256" key="3">
    <source>
        <dbReference type="ARBA" id="ARBA00022490"/>
    </source>
</evidence>
<dbReference type="RefSeq" id="WP_130477085.1">
    <property type="nucleotide sequence ID" value="NZ_SFCC01000010.1"/>
</dbReference>
<dbReference type="InterPro" id="IPR025734">
    <property type="entry name" value="EspG"/>
</dbReference>
<comment type="similarity">
    <text evidence="2">Belongs to the EspG family.</text>
</comment>
<evidence type="ECO:0000313" key="5">
    <source>
        <dbReference type="EMBL" id="RZQ61992.1"/>
    </source>
</evidence>
<keyword evidence="6" id="KW-1185">Reference proteome</keyword>
<protein>
    <submittedName>
        <fullName evidence="5">ESX secretion-associated protein EspG</fullName>
    </submittedName>
</protein>
<proteinExistence type="inferred from homology"/>
<evidence type="ECO:0000256" key="2">
    <source>
        <dbReference type="ARBA" id="ARBA00006411"/>
    </source>
</evidence>
<dbReference type="AlphaFoldDB" id="A0A4Q7J5M1"/>
<name>A0A4Q7J5M1_9PSEU</name>